<feature type="chain" id="PRO_5011680549" evidence="1">
    <location>
        <begin position="18"/>
        <end position="121"/>
    </location>
</feature>
<reference evidence="4" key="1">
    <citation type="submission" date="2016-10" db="EMBL/GenBank/DDBJ databases">
        <authorList>
            <person name="Varghese N."/>
            <person name="Submissions S."/>
        </authorList>
    </citation>
    <scope>NUCLEOTIDE SEQUENCE [LARGE SCALE GENOMIC DNA]</scope>
    <source>
        <strain evidence="4">DSM 24740</strain>
    </source>
</reference>
<evidence type="ECO:0000313" key="4">
    <source>
        <dbReference type="Proteomes" id="UP000199021"/>
    </source>
</evidence>
<dbReference type="GO" id="GO:0046872">
    <property type="term" value="F:metal ion binding"/>
    <property type="evidence" value="ECO:0007669"/>
    <property type="project" value="InterPro"/>
</dbReference>
<evidence type="ECO:0000259" key="2">
    <source>
        <dbReference type="PROSITE" id="PS50846"/>
    </source>
</evidence>
<dbReference type="SUPFAM" id="SSF55008">
    <property type="entry name" value="HMA, heavy metal-associated domain"/>
    <property type="match status" value="1"/>
</dbReference>
<dbReference type="RefSeq" id="WP_090167063.1">
    <property type="nucleotide sequence ID" value="NZ_FOFB01000007.1"/>
</dbReference>
<accession>A0A1H9EDF4</accession>
<dbReference type="CDD" id="cd00371">
    <property type="entry name" value="HMA"/>
    <property type="match status" value="1"/>
</dbReference>
<evidence type="ECO:0000313" key="3">
    <source>
        <dbReference type="EMBL" id="SEQ23293.1"/>
    </source>
</evidence>
<protein>
    <submittedName>
        <fullName evidence="3">Copper chaperone CopZ</fullName>
    </submittedName>
</protein>
<keyword evidence="4" id="KW-1185">Reference proteome</keyword>
<dbReference type="InParanoid" id="A0A1H9EDF4"/>
<organism evidence="3 4">
    <name type="scientific">Neolewinella agarilytica</name>
    <dbReference type="NCBI Taxonomy" id="478744"/>
    <lineage>
        <taxon>Bacteria</taxon>
        <taxon>Pseudomonadati</taxon>
        <taxon>Bacteroidota</taxon>
        <taxon>Saprospiria</taxon>
        <taxon>Saprospirales</taxon>
        <taxon>Lewinellaceae</taxon>
        <taxon>Neolewinella</taxon>
    </lineage>
</organism>
<dbReference type="EMBL" id="FOFB01000007">
    <property type="protein sequence ID" value="SEQ23293.1"/>
    <property type="molecule type" value="Genomic_DNA"/>
</dbReference>
<dbReference type="PROSITE" id="PS50846">
    <property type="entry name" value="HMA_2"/>
    <property type="match status" value="1"/>
</dbReference>
<dbReference type="InterPro" id="IPR036163">
    <property type="entry name" value="HMA_dom_sf"/>
</dbReference>
<dbReference type="OrthoDB" id="5513217at2"/>
<feature type="signal peptide" evidence="1">
    <location>
        <begin position="1"/>
        <end position="17"/>
    </location>
</feature>
<evidence type="ECO:0000256" key="1">
    <source>
        <dbReference type="SAM" id="SignalP"/>
    </source>
</evidence>
<gene>
    <name evidence="3" type="ORF">SAMN05444359_10726</name>
</gene>
<name>A0A1H9EDF4_9BACT</name>
<feature type="domain" description="HMA" evidence="2">
    <location>
        <begin position="20"/>
        <end position="86"/>
    </location>
</feature>
<keyword evidence="1" id="KW-0732">Signal</keyword>
<dbReference type="Gene3D" id="3.30.70.100">
    <property type="match status" value="1"/>
</dbReference>
<dbReference type="InterPro" id="IPR006121">
    <property type="entry name" value="HMA_dom"/>
</dbReference>
<dbReference type="Proteomes" id="UP000199021">
    <property type="component" value="Unassembled WGS sequence"/>
</dbReference>
<dbReference type="STRING" id="478744.SAMN05444359_10726"/>
<dbReference type="AlphaFoldDB" id="A0A1H9EDF4"/>
<sequence length="121" mass="13159">MRNLFLLLVVFAFTAMAAPPKKVVIQTNAVCEMCKHAIEKNLYDIDGVEKAELDLVTSKVKIKYDADLVDVATLRQAIANTGYEADDVPARPKAQEALAACCKPKADACCADKTKACKKPE</sequence>
<dbReference type="Pfam" id="PF00403">
    <property type="entry name" value="HMA"/>
    <property type="match status" value="1"/>
</dbReference>
<proteinExistence type="predicted"/>